<reference evidence="6" key="2">
    <citation type="submission" date="2025-09" db="UniProtKB">
        <authorList>
            <consortium name="Ensembl"/>
        </authorList>
    </citation>
    <scope>IDENTIFICATION</scope>
</reference>
<keyword evidence="2 4" id="KW-0863">Zinc-finger</keyword>
<feature type="domain" description="FYVE-type" evidence="5">
    <location>
        <begin position="107"/>
        <end position="167"/>
    </location>
</feature>
<dbReference type="Proteomes" id="UP000694428">
    <property type="component" value="Unplaced"/>
</dbReference>
<dbReference type="PANTHER" id="PTHR46465">
    <property type="entry name" value="LATERAL SIGNALING TARGET PROTEIN 2 HOMOLOG"/>
    <property type="match status" value="1"/>
</dbReference>
<dbReference type="InterPro" id="IPR000306">
    <property type="entry name" value="Znf_FYVE"/>
</dbReference>
<dbReference type="InterPro" id="IPR013083">
    <property type="entry name" value="Znf_RING/FYVE/PHD"/>
</dbReference>
<name>A0A8C9EQC1_PAVCR</name>
<proteinExistence type="predicted"/>
<accession>A0A8C9EQC1</accession>
<reference evidence="6" key="1">
    <citation type="submission" date="2025-08" db="UniProtKB">
        <authorList>
            <consortium name="Ensembl"/>
        </authorList>
    </citation>
    <scope>IDENTIFICATION</scope>
</reference>
<dbReference type="Ensembl" id="ENSPSTT00000003788.1">
    <property type="protein sequence ID" value="ENSPSTP00000003612.1"/>
    <property type="gene ID" value="ENSPSTG00000002624.1"/>
</dbReference>
<dbReference type="InterPro" id="IPR051118">
    <property type="entry name" value="LST-2"/>
</dbReference>
<dbReference type="PANTHER" id="PTHR46465:SF4">
    <property type="entry name" value="FYVE-TYPE DOMAIN-CONTAINING PROTEIN"/>
    <property type="match status" value="1"/>
</dbReference>
<dbReference type="PROSITE" id="PS50178">
    <property type="entry name" value="ZF_FYVE"/>
    <property type="match status" value="1"/>
</dbReference>
<dbReference type="GO" id="GO:0031901">
    <property type="term" value="C:early endosome membrane"/>
    <property type="evidence" value="ECO:0007669"/>
    <property type="project" value="TreeGrafter"/>
</dbReference>
<evidence type="ECO:0000256" key="2">
    <source>
        <dbReference type="ARBA" id="ARBA00022771"/>
    </source>
</evidence>
<dbReference type="AlphaFoldDB" id="A0A8C9EQC1"/>
<keyword evidence="7" id="KW-1185">Reference proteome</keyword>
<organism evidence="6 7">
    <name type="scientific">Pavo cristatus</name>
    <name type="common">Indian peafowl</name>
    <name type="synonym">Blue peafowl</name>
    <dbReference type="NCBI Taxonomy" id="9049"/>
    <lineage>
        <taxon>Eukaryota</taxon>
        <taxon>Metazoa</taxon>
        <taxon>Chordata</taxon>
        <taxon>Craniata</taxon>
        <taxon>Vertebrata</taxon>
        <taxon>Euteleostomi</taxon>
        <taxon>Archelosauria</taxon>
        <taxon>Archosauria</taxon>
        <taxon>Dinosauria</taxon>
        <taxon>Saurischia</taxon>
        <taxon>Theropoda</taxon>
        <taxon>Coelurosauria</taxon>
        <taxon>Aves</taxon>
        <taxon>Neognathae</taxon>
        <taxon>Galloanserae</taxon>
        <taxon>Galliformes</taxon>
        <taxon>Phasianidae</taxon>
        <taxon>Phasianinae</taxon>
        <taxon>Pavo</taxon>
    </lineage>
</organism>
<keyword evidence="1" id="KW-0479">Metal-binding</keyword>
<dbReference type="SUPFAM" id="SSF57903">
    <property type="entry name" value="FYVE/PHD zinc finger"/>
    <property type="match status" value="1"/>
</dbReference>
<evidence type="ECO:0000313" key="7">
    <source>
        <dbReference type="Proteomes" id="UP000694428"/>
    </source>
</evidence>
<protein>
    <recommendedName>
        <fullName evidence="5">FYVE-type domain-containing protein</fullName>
    </recommendedName>
</protein>
<evidence type="ECO:0000256" key="1">
    <source>
        <dbReference type="ARBA" id="ARBA00022723"/>
    </source>
</evidence>
<dbReference type="Pfam" id="PF01363">
    <property type="entry name" value="FYVE"/>
    <property type="match status" value="1"/>
</dbReference>
<evidence type="ECO:0000259" key="5">
    <source>
        <dbReference type="PROSITE" id="PS50178"/>
    </source>
</evidence>
<evidence type="ECO:0000256" key="4">
    <source>
        <dbReference type="PROSITE-ProRule" id="PRU00091"/>
    </source>
</evidence>
<evidence type="ECO:0000256" key="3">
    <source>
        <dbReference type="ARBA" id="ARBA00022833"/>
    </source>
</evidence>
<keyword evidence="3" id="KW-0862">Zinc</keyword>
<evidence type="ECO:0000313" key="6">
    <source>
        <dbReference type="Ensembl" id="ENSPSTP00000003612.1"/>
    </source>
</evidence>
<dbReference type="SMART" id="SM00064">
    <property type="entry name" value="FYVE"/>
    <property type="match status" value="1"/>
</dbReference>
<dbReference type="GO" id="GO:0008270">
    <property type="term" value="F:zinc ion binding"/>
    <property type="evidence" value="ECO:0007669"/>
    <property type="project" value="UniProtKB-KW"/>
</dbReference>
<sequence length="170" mass="18730">AGAQWGPVAPHCPPTPQLRLRSHYSSTRDMLHTLFVCISGVADQLQTNFASDLRGILKTVFKIVINTFVPAEDEDGDLRAGDVPHVADCPLCPSPRDATGRPEWVPDSSCSHCSACRAPFTLLRRRHHCRSCGKIFCARCSPHTAALPHYGQPRPVRVCTHCHCHTPFPC</sequence>
<dbReference type="InterPro" id="IPR011011">
    <property type="entry name" value="Znf_FYVE_PHD"/>
</dbReference>
<dbReference type="Gene3D" id="3.30.40.10">
    <property type="entry name" value="Zinc/RING finger domain, C3HC4 (zinc finger)"/>
    <property type="match status" value="1"/>
</dbReference>
<dbReference type="InterPro" id="IPR017455">
    <property type="entry name" value="Znf_FYVE-rel"/>
</dbReference>